<dbReference type="SUPFAM" id="SSF54637">
    <property type="entry name" value="Thioesterase/thiol ester dehydrase-isomerase"/>
    <property type="match status" value="1"/>
</dbReference>
<dbReference type="EMBL" id="PSNW01000015">
    <property type="protein sequence ID" value="PPE72210.1"/>
    <property type="molecule type" value="Genomic_DNA"/>
</dbReference>
<dbReference type="Gene3D" id="3.10.129.10">
    <property type="entry name" value="Hotdog Thioesterase"/>
    <property type="match status" value="1"/>
</dbReference>
<organism evidence="2 3">
    <name type="scientific">Solimonas fluminis</name>
    <dbReference type="NCBI Taxonomy" id="2086571"/>
    <lineage>
        <taxon>Bacteria</taxon>
        <taxon>Pseudomonadati</taxon>
        <taxon>Pseudomonadota</taxon>
        <taxon>Gammaproteobacteria</taxon>
        <taxon>Nevskiales</taxon>
        <taxon>Nevskiaceae</taxon>
        <taxon>Solimonas</taxon>
    </lineage>
</organism>
<dbReference type="Proteomes" id="UP000238220">
    <property type="component" value="Unassembled WGS sequence"/>
</dbReference>
<reference evidence="2 3" key="1">
    <citation type="submission" date="2018-02" db="EMBL/GenBank/DDBJ databases">
        <title>Genome sequencing of Solimonas sp. HR-BB.</title>
        <authorList>
            <person name="Lee Y."/>
            <person name="Jeon C.O."/>
        </authorList>
    </citation>
    <scope>NUCLEOTIDE SEQUENCE [LARGE SCALE GENOMIC DNA]</scope>
    <source>
        <strain evidence="2 3">HR-BB</strain>
    </source>
</reference>
<dbReference type="InterPro" id="IPR016709">
    <property type="entry name" value="HadA-like"/>
</dbReference>
<name>A0A2S5TB48_9GAMM</name>
<dbReference type="OrthoDB" id="3182121at2"/>
<dbReference type="InterPro" id="IPR029069">
    <property type="entry name" value="HotDog_dom_sf"/>
</dbReference>
<dbReference type="RefSeq" id="WP_104232169.1">
    <property type="nucleotide sequence ID" value="NZ_PSNW01000015.1"/>
</dbReference>
<evidence type="ECO:0000259" key="1">
    <source>
        <dbReference type="Pfam" id="PF13452"/>
    </source>
</evidence>
<dbReference type="InterPro" id="IPR039569">
    <property type="entry name" value="FAS1-like_DH_region"/>
</dbReference>
<feature type="domain" description="FAS1-like dehydratase" evidence="1">
    <location>
        <begin position="6"/>
        <end position="137"/>
    </location>
</feature>
<dbReference type="Pfam" id="PF13452">
    <property type="entry name" value="FAS1_DH_region"/>
    <property type="match status" value="1"/>
</dbReference>
<sequence>MIDRRWIGHELPPYEVALERGRLRAFAAAIGETDPVYTDVGAARAAGFRDLPAPPTFLFGAGLEAGSLMQVLGEMGVPLSKLLHAAQGFTYHRAVCAGDVVAVRSWISDIYDRKAGALQFVVESTEVRDSSGQLAAELRATLVCRNQPPA</sequence>
<dbReference type="AlphaFoldDB" id="A0A2S5TB48"/>
<proteinExistence type="predicted"/>
<evidence type="ECO:0000313" key="2">
    <source>
        <dbReference type="EMBL" id="PPE72210.1"/>
    </source>
</evidence>
<keyword evidence="3" id="KW-1185">Reference proteome</keyword>
<dbReference type="CDD" id="cd03441">
    <property type="entry name" value="R_hydratase_like"/>
    <property type="match status" value="1"/>
</dbReference>
<accession>A0A2S5TB48</accession>
<dbReference type="PIRSF" id="PIRSF018072">
    <property type="entry name" value="UCP018072"/>
    <property type="match status" value="1"/>
</dbReference>
<comment type="caution">
    <text evidence="2">The sequence shown here is derived from an EMBL/GenBank/DDBJ whole genome shotgun (WGS) entry which is preliminary data.</text>
</comment>
<gene>
    <name evidence="2" type="ORF">C3942_20115</name>
</gene>
<evidence type="ECO:0000313" key="3">
    <source>
        <dbReference type="Proteomes" id="UP000238220"/>
    </source>
</evidence>
<protein>
    <submittedName>
        <fullName evidence="2">MaoC family dehydratase</fullName>
    </submittedName>
</protein>